<proteinExistence type="predicted"/>
<dbReference type="KEGG" id="api:115034493"/>
<evidence type="ECO:0008006" key="3">
    <source>
        <dbReference type="Google" id="ProtNLM"/>
    </source>
</evidence>
<reference evidence="2" key="1">
    <citation type="submission" date="2010-06" db="EMBL/GenBank/DDBJ databases">
        <authorList>
            <person name="Jiang H."/>
            <person name="Abraham K."/>
            <person name="Ali S."/>
            <person name="Alsbrooks S.L."/>
            <person name="Anim B.N."/>
            <person name="Anosike U.S."/>
            <person name="Attaway T."/>
            <person name="Bandaranaike D.P."/>
            <person name="Battles P.K."/>
            <person name="Bell S.N."/>
            <person name="Bell A.V."/>
            <person name="Beltran B."/>
            <person name="Bickham C."/>
            <person name="Bustamante Y."/>
            <person name="Caleb T."/>
            <person name="Canada A."/>
            <person name="Cardenas V."/>
            <person name="Carter K."/>
            <person name="Chacko J."/>
            <person name="Chandrabose M.N."/>
            <person name="Chavez D."/>
            <person name="Chavez A."/>
            <person name="Chen L."/>
            <person name="Chu H.-S."/>
            <person name="Claassen K.J."/>
            <person name="Cockrell R."/>
            <person name="Collins M."/>
            <person name="Cooper J.A."/>
            <person name="Cree A."/>
            <person name="Curry S.M."/>
            <person name="Da Y."/>
            <person name="Dao M.D."/>
            <person name="Das B."/>
            <person name="Davila M.-L."/>
            <person name="Davy-Carroll L."/>
            <person name="Denson S."/>
            <person name="Dinh H."/>
            <person name="Ebong V.E."/>
            <person name="Edwards J.R."/>
            <person name="Egan A."/>
            <person name="El-Daye J."/>
            <person name="Escobedo L."/>
            <person name="Fernandez S."/>
            <person name="Fernando P.R."/>
            <person name="Flagg N."/>
            <person name="Forbes L.D."/>
            <person name="Fowler R.G."/>
            <person name="Fu Q."/>
            <person name="Gabisi R.A."/>
            <person name="Ganer J."/>
            <person name="Garbino Pronczuk A."/>
            <person name="Garcia R.M."/>
            <person name="Garner T."/>
            <person name="Garrett T.E."/>
            <person name="Gonzalez D.A."/>
            <person name="Hamid H."/>
            <person name="Hawkins E.S."/>
            <person name="Hirani K."/>
            <person name="Hogues M.E."/>
            <person name="Hollins B."/>
            <person name="Hsiao C.-H."/>
            <person name="Jabil R."/>
            <person name="James M.L."/>
            <person name="Jhangiani S.N."/>
            <person name="Johnson B."/>
            <person name="Johnson Q."/>
            <person name="Joshi V."/>
            <person name="Kalu J.B."/>
            <person name="Kam C."/>
            <person name="Kashfia A."/>
            <person name="Keebler J."/>
            <person name="Kisamo H."/>
            <person name="Kovar C.L."/>
            <person name="Lago L.A."/>
            <person name="Lai C.-Y."/>
            <person name="Laidlaw J."/>
            <person name="Lara F."/>
            <person name="Le T.-K."/>
            <person name="Lee S.L."/>
            <person name="Legall F.H."/>
            <person name="Lemon S.J."/>
            <person name="Lewis L.R."/>
            <person name="Li B."/>
            <person name="Liu Y."/>
            <person name="Liu Y.-S."/>
            <person name="Lopez J."/>
            <person name="Lozado R.J."/>
            <person name="Lu J."/>
            <person name="Madu R.C."/>
            <person name="Maheshwari M."/>
            <person name="Maheshwari R."/>
            <person name="Malloy K."/>
            <person name="Martinez E."/>
            <person name="Mathew T."/>
            <person name="Mercado I.C."/>
            <person name="Mercado C."/>
            <person name="Meyer B."/>
            <person name="Montgomery K."/>
            <person name="Morgan M.B."/>
            <person name="Munidasa M."/>
            <person name="Nazareth L.V."/>
            <person name="Nelson J."/>
            <person name="Ng B.M."/>
            <person name="Nguyen N.B."/>
            <person name="Nguyen P.Q."/>
            <person name="Nguyen T."/>
            <person name="Obregon M."/>
            <person name="Okwuonu G.O."/>
            <person name="Onwere C.G."/>
            <person name="Orozco G."/>
            <person name="Parra A."/>
            <person name="Patel S."/>
            <person name="Patil S."/>
            <person name="Perez A."/>
            <person name="Perez Y."/>
            <person name="Pham C."/>
            <person name="Primus E.L."/>
            <person name="Pu L.-L."/>
            <person name="Puazo M."/>
            <person name="Qin X."/>
            <person name="Quiroz J.B."/>
            <person name="Reese J."/>
            <person name="Richards S."/>
            <person name="Rives C.M."/>
            <person name="Robberts R."/>
            <person name="Ruiz S.J."/>
            <person name="Ruiz M.J."/>
            <person name="Santibanez J."/>
            <person name="Schneider B.W."/>
            <person name="Sisson I."/>
            <person name="Smith M."/>
            <person name="Sodergren E."/>
            <person name="Song X.-Z."/>
            <person name="Song B.B."/>
            <person name="Summersgill H."/>
            <person name="Thelus R."/>
            <person name="Thornton R.D."/>
            <person name="Trejos Z.Y."/>
            <person name="Usmani K."/>
            <person name="Vattathil S."/>
            <person name="Villasana D."/>
            <person name="Walker D.L."/>
            <person name="Wang S."/>
            <person name="Wang K."/>
            <person name="White C.S."/>
            <person name="Williams A.C."/>
            <person name="Williamson J."/>
            <person name="Wilson K."/>
            <person name="Woghiren I.O."/>
            <person name="Woodworth J.R."/>
            <person name="Worley K.C."/>
            <person name="Wright R.A."/>
            <person name="Wu W."/>
            <person name="Young L."/>
            <person name="Zhang L."/>
            <person name="Zhang J."/>
            <person name="Zhu Y."/>
            <person name="Muzny D.M."/>
            <person name="Weinstock G."/>
            <person name="Gibbs R.A."/>
        </authorList>
    </citation>
    <scope>NUCLEOTIDE SEQUENCE [LARGE SCALE GENOMIC DNA]</scope>
    <source>
        <strain evidence="2">LSR1</strain>
    </source>
</reference>
<dbReference type="Proteomes" id="UP000007819">
    <property type="component" value="Chromosome A3"/>
</dbReference>
<dbReference type="GeneID" id="115034493"/>
<dbReference type="OrthoDB" id="6578626at2759"/>
<name>A0A8R2JUB3_ACYPI</name>
<sequence>MCILLCSLYYNIIIHYFILYIINCSTLNSKFVNMENFEEMANLFAIQNMEMQENVGYGKLSTKKNRIDPFTLSDRLFIKNFRLTKDLTRYLIELLSPFVEVKSRSSAIDLSTKVLIALNFFGTGSYQSPVGYNIFNAVSQPSVSRCVIEIVDALNQPQVINTWVKFPSNIQELNQVRDE</sequence>
<dbReference type="AlphaFoldDB" id="A0A8R2JUB3"/>
<accession>A0A8R2JUB3</accession>
<dbReference type="RefSeq" id="XP_029347552.1">
    <property type="nucleotide sequence ID" value="XM_029491692.1"/>
</dbReference>
<keyword evidence="2" id="KW-1185">Reference proteome</keyword>
<evidence type="ECO:0000313" key="2">
    <source>
        <dbReference type="Proteomes" id="UP000007819"/>
    </source>
</evidence>
<dbReference type="EnsemblMetazoa" id="XM_029491692.1">
    <property type="protein sequence ID" value="XP_029347552.1"/>
    <property type="gene ID" value="LOC115034493"/>
</dbReference>
<reference evidence="1" key="2">
    <citation type="submission" date="2022-06" db="UniProtKB">
        <authorList>
            <consortium name="EnsemblMetazoa"/>
        </authorList>
    </citation>
    <scope>IDENTIFICATION</scope>
</reference>
<organism evidence="1 2">
    <name type="scientific">Acyrthosiphon pisum</name>
    <name type="common">Pea aphid</name>
    <dbReference type="NCBI Taxonomy" id="7029"/>
    <lineage>
        <taxon>Eukaryota</taxon>
        <taxon>Metazoa</taxon>
        <taxon>Ecdysozoa</taxon>
        <taxon>Arthropoda</taxon>
        <taxon>Hexapoda</taxon>
        <taxon>Insecta</taxon>
        <taxon>Pterygota</taxon>
        <taxon>Neoptera</taxon>
        <taxon>Paraneoptera</taxon>
        <taxon>Hemiptera</taxon>
        <taxon>Sternorrhyncha</taxon>
        <taxon>Aphidomorpha</taxon>
        <taxon>Aphidoidea</taxon>
        <taxon>Aphididae</taxon>
        <taxon>Macrosiphini</taxon>
        <taxon>Acyrthosiphon</taxon>
    </lineage>
</organism>
<evidence type="ECO:0000313" key="1">
    <source>
        <dbReference type="EnsemblMetazoa" id="XP_029347552.1"/>
    </source>
</evidence>
<protein>
    <recommendedName>
        <fullName evidence="3">Nuclease HARBI1</fullName>
    </recommendedName>
</protein>